<keyword evidence="1" id="KW-0472">Membrane</keyword>
<reference evidence="2 3" key="1">
    <citation type="submission" date="2019-02" db="EMBL/GenBank/DDBJ databases">
        <title>Prokaryotic population dynamics and viral predation in marine succession experiment using metagenomics: the confinement effect.</title>
        <authorList>
            <person name="Haro-Moreno J.M."/>
            <person name="Rodriguez-Valera F."/>
            <person name="Lopez-Perez M."/>
        </authorList>
    </citation>
    <scope>NUCLEOTIDE SEQUENCE [LARGE SCALE GENOMIC DNA]</scope>
    <source>
        <strain evidence="2">MED-G164</strain>
    </source>
</reference>
<feature type="transmembrane region" description="Helical" evidence="1">
    <location>
        <begin position="102"/>
        <end position="122"/>
    </location>
</feature>
<dbReference type="Pfam" id="PF14248">
    <property type="entry name" value="DUF4345"/>
    <property type="match status" value="1"/>
</dbReference>
<dbReference type="Proteomes" id="UP000315283">
    <property type="component" value="Unassembled WGS sequence"/>
</dbReference>
<dbReference type="InterPro" id="IPR025597">
    <property type="entry name" value="DUF4345"/>
</dbReference>
<feature type="transmembrane region" description="Helical" evidence="1">
    <location>
        <begin position="46"/>
        <end position="64"/>
    </location>
</feature>
<accession>A0A520N2U0</accession>
<proteinExistence type="predicted"/>
<gene>
    <name evidence="2" type="ORF">EVA97_03665</name>
</gene>
<evidence type="ECO:0000313" key="2">
    <source>
        <dbReference type="EMBL" id="RZO27810.1"/>
    </source>
</evidence>
<dbReference type="EMBL" id="SHBJ01000027">
    <property type="protein sequence ID" value="RZO27810.1"/>
    <property type="molecule type" value="Genomic_DNA"/>
</dbReference>
<evidence type="ECO:0000256" key="1">
    <source>
        <dbReference type="SAM" id="Phobius"/>
    </source>
</evidence>
<sequence>MKNKESIFLIFVGIGVFFVSLTYGVVPNTTLSFLYDIEVNSINLSNIFRAIMGLYIALVIFWLAGAKYENLRIPALWSLTIFMSGLAIGRALSIIVDGIPHALFINWMIIEFICAYLGFKLIRDSQKN</sequence>
<keyword evidence="1" id="KW-1133">Transmembrane helix</keyword>
<protein>
    <submittedName>
        <fullName evidence="2">DUF4345 domain-containing protein</fullName>
    </submittedName>
</protein>
<keyword evidence="1" id="KW-0812">Transmembrane</keyword>
<evidence type="ECO:0000313" key="3">
    <source>
        <dbReference type="Proteomes" id="UP000315283"/>
    </source>
</evidence>
<comment type="caution">
    <text evidence="2">The sequence shown here is derived from an EMBL/GenBank/DDBJ whole genome shotgun (WGS) entry which is preliminary data.</text>
</comment>
<name>A0A520N2U0_9GAMM</name>
<feature type="transmembrane region" description="Helical" evidence="1">
    <location>
        <begin position="76"/>
        <end position="96"/>
    </location>
</feature>
<organism evidence="2 3">
    <name type="scientific">SAR86 cluster bacterium</name>
    <dbReference type="NCBI Taxonomy" id="2030880"/>
    <lineage>
        <taxon>Bacteria</taxon>
        <taxon>Pseudomonadati</taxon>
        <taxon>Pseudomonadota</taxon>
        <taxon>Gammaproteobacteria</taxon>
        <taxon>SAR86 cluster</taxon>
    </lineage>
</organism>
<feature type="transmembrane region" description="Helical" evidence="1">
    <location>
        <begin position="7"/>
        <end position="26"/>
    </location>
</feature>
<dbReference type="AlphaFoldDB" id="A0A520N2U0"/>